<protein>
    <submittedName>
        <fullName evidence="6">MerR family transcriptional regulator</fullName>
    </submittedName>
</protein>
<gene>
    <name evidence="6" type="ORF">ACFQ4B_07650</name>
</gene>
<proteinExistence type="predicted"/>
<evidence type="ECO:0000259" key="5">
    <source>
        <dbReference type="PROSITE" id="PS50937"/>
    </source>
</evidence>
<sequence>MNIKEVSEKSGLTKKAIRFYEQAGIIEVSKDPNNQYRVYNENQIETLKLVALLRSLDFTIEQIKRIVRQEEELGQELLKQESEMERHATDLKLKQQTIRALREELAKGTPVSILAEQFGQPDDMMVTLSRKIRTAFPGIFGQFVEVSLYPFLDDILIDTTESKNRVQQLVDLLDDIPPVPEDHYLCQWIASDDQISIGKLKESNASLYTGILRNDPAVLAGLKANIMGQIEKIRQDSSFRKQISELMSKSKDLPNLTLGSPFSDMLETLSPRYAAVAKALRAIDEEVSHELGFDYKQYLQNLMEE</sequence>
<dbReference type="Pfam" id="PF13411">
    <property type="entry name" value="MerR_1"/>
    <property type="match status" value="1"/>
</dbReference>
<keyword evidence="2" id="KW-0238">DNA-binding</keyword>
<accession>A0ABW3UGZ3</accession>
<evidence type="ECO:0000256" key="2">
    <source>
        <dbReference type="ARBA" id="ARBA00023125"/>
    </source>
</evidence>
<dbReference type="InterPro" id="IPR000551">
    <property type="entry name" value="MerR-type_HTH_dom"/>
</dbReference>
<evidence type="ECO:0000313" key="7">
    <source>
        <dbReference type="Proteomes" id="UP001597180"/>
    </source>
</evidence>
<evidence type="ECO:0000256" key="4">
    <source>
        <dbReference type="SAM" id="Coils"/>
    </source>
</evidence>
<reference evidence="7" key="1">
    <citation type="journal article" date="2019" name="Int. J. Syst. Evol. Microbiol.">
        <title>The Global Catalogue of Microorganisms (GCM) 10K type strain sequencing project: providing services to taxonomists for standard genome sequencing and annotation.</title>
        <authorList>
            <consortium name="The Broad Institute Genomics Platform"/>
            <consortium name="The Broad Institute Genome Sequencing Center for Infectious Disease"/>
            <person name="Wu L."/>
            <person name="Ma J."/>
        </authorList>
    </citation>
    <scope>NUCLEOTIDE SEQUENCE [LARGE SCALE GENOMIC DNA]</scope>
    <source>
        <strain evidence="7">CCUG 53270</strain>
    </source>
</reference>
<evidence type="ECO:0000313" key="6">
    <source>
        <dbReference type="EMBL" id="MFD1219988.1"/>
    </source>
</evidence>
<dbReference type="EMBL" id="JBHTLU010000012">
    <property type="protein sequence ID" value="MFD1219988.1"/>
    <property type="molecule type" value="Genomic_DNA"/>
</dbReference>
<organism evidence="6 7">
    <name type="scientific">Paenibacillus vulneris</name>
    <dbReference type="NCBI Taxonomy" id="1133364"/>
    <lineage>
        <taxon>Bacteria</taxon>
        <taxon>Bacillati</taxon>
        <taxon>Bacillota</taxon>
        <taxon>Bacilli</taxon>
        <taxon>Bacillales</taxon>
        <taxon>Paenibacillaceae</taxon>
        <taxon>Paenibacillus</taxon>
    </lineage>
</organism>
<name>A0ABW3UGZ3_9BACL</name>
<dbReference type="PANTHER" id="PTHR30204">
    <property type="entry name" value="REDOX-CYCLING DRUG-SENSING TRANSCRIPTIONAL ACTIVATOR SOXR"/>
    <property type="match status" value="1"/>
</dbReference>
<keyword evidence="4" id="KW-0175">Coiled coil</keyword>
<dbReference type="Proteomes" id="UP001597180">
    <property type="component" value="Unassembled WGS sequence"/>
</dbReference>
<keyword evidence="3" id="KW-0804">Transcription</keyword>
<feature type="coiled-coil region" evidence="4">
    <location>
        <begin position="60"/>
        <end position="104"/>
    </location>
</feature>
<evidence type="ECO:0000256" key="3">
    <source>
        <dbReference type="ARBA" id="ARBA00023163"/>
    </source>
</evidence>
<keyword evidence="7" id="KW-1185">Reference proteome</keyword>
<comment type="caution">
    <text evidence="6">The sequence shown here is derived from an EMBL/GenBank/DDBJ whole genome shotgun (WGS) entry which is preliminary data.</text>
</comment>
<dbReference type="SMART" id="SM00422">
    <property type="entry name" value="HTH_MERR"/>
    <property type="match status" value="1"/>
</dbReference>
<dbReference type="PANTHER" id="PTHR30204:SF94">
    <property type="entry name" value="HEAVY METAL-DEPENDENT TRANSCRIPTIONAL REGULATOR HI_0293-RELATED"/>
    <property type="match status" value="1"/>
</dbReference>
<dbReference type="RefSeq" id="WP_345594284.1">
    <property type="nucleotide sequence ID" value="NZ_BAABJG010000055.1"/>
</dbReference>
<dbReference type="CDD" id="cd00592">
    <property type="entry name" value="HTH_MerR-like"/>
    <property type="match status" value="1"/>
</dbReference>
<dbReference type="Gene3D" id="1.10.1660.10">
    <property type="match status" value="1"/>
</dbReference>
<dbReference type="SUPFAM" id="SSF46955">
    <property type="entry name" value="Putative DNA-binding domain"/>
    <property type="match status" value="1"/>
</dbReference>
<keyword evidence="1" id="KW-0805">Transcription regulation</keyword>
<evidence type="ECO:0000256" key="1">
    <source>
        <dbReference type="ARBA" id="ARBA00023015"/>
    </source>
</evidence>
<dbReference type="InterPro" id="IPR009061">
    <property type="entry name" value="DNA-bd_dom_put_sf"/>
</dbReference>
<feature type="domain" description="HTH merR-type" evidence="5">
    <location>
        <begin position="1"/>
        <end position="69"/>
    </location>
</feature>
<dbReference type="InterPro" id="IPR047057">
    <property type="entry name" value="MerR_fam"/>
</dbReference>
<dbReference type="PROSITE" id="PS50937">
    <property type="entry name" value="HTH_MERR_2"/>
    <property type="match status" value="1"/>
</dbReference>